<dbReference type="EMBL" id="JACHNZ010000023">
    <property type="protein sequence ID" value="MBB4632590.1"/>
    <property type="molecule type" value="Genomic_DNA"/>
</dbReference>
<evidence type="ECO:0000313" key="1">
    <source>
        <dbReference type="EMBL" id="MBB4632590.1"/>
    </source>
</evidence>
<dbReference type="AlphaFoldDB" id="A0A7W7B224"/>
<name>A0A7W7B224_9SPHN</name>
<organism evidence="1 2">
    <name type="scientific">Sphingosinicella soli</name>
    <dbReference type="NCBI Taxonomy" id="333708"/>
    <lineage>
        <taxon>Bacteria</taxon>
        <taxon>Pseudomonadati</taxon>
        <taxon>Pseudomonadota</taxon>
        <taxon>Alphaproteobacteria</taxon>
        <taxon>Sphingomonadales</taxon>
        <taxon>Sphingosinicellaceae</taxon>
        <taxon>Sphingosinicella</taxon>
    </lineage>
</organism>
<proteinExistence type="predicted"/>
<dbReference type="Proteomes" id="UP000566324">
    <property type="component" value="Unassembled WGS sequence"/>
</dbReference>
<gene>
    <name evidence="1" type="ORF">GGQ98_002216</name>
</gene>
<evidence type="ECO:0000313" key="2">
    <source>
        <dbReference type="Proteomes" id="UP000566324"/>
    </source>
</evidence>
<comment type="caution">
    <text evidence="1">The sequence shown here is derived from an EMBL/GenBank/DDBJ whole genome shotgun (WGS) entry which is preliminary data.</text>
</comment>
<sequence length="31" mass="3593">MRYLMTHTPGFELVMRDLFSSKSDGRSLETS</sequence>
<protein>
    <submittedName>
        <fullName evidence="1">Uncharacterized protein</fullName>
    </submittedName>
</protein>
<reference evidence="1 2" key="1">
    <citation type="submission" date="2020-08" db="EMBL/GenBank/DDBJ databases">
        <title>Genomic Encyclopedia of Type Strains, Phase IV (KMG-IV): sequencing the most valuable type-strain genomes for metagenomic binning, comparative biology and taxonomic classification.</title>
        <authorList>
            <person name="Goeker M."/>
        </authorList>
    </citation>
    <scope>NUCLEOTIDE SEQUENCE [LARGE SCALE GENOMIC DNA]</scope>
    <source>
        <strain evidence="1 2">DSM 17328</strain>
    </source>
</reference>
<keyword evidence="2" id="KW-1185">Reference proteome</keyword>
<accession>A0A7W7B224</accession>